<reference evidence="2" key="1">
    <citation type="submission" date="2022-11" db="UniProtKB">
        <authorList>
            <consortium name="WormBaseParasite"/>
        </authorList>
    </citation>
    <scope>IDENTIFICATION</scope>
</reference>
<proteinExistence type="predicted"/>
<accession>A0A915L5E8</accession>
<sequence>MSFKTKGLDFGEISSILKQKVDDYKLRVPISVRQQLKNEQVPVPLLNGKCDCQFKKQIEQIIINENKGTPTIIMTNDNHGIMTKIKAQLLILYNGVQEK</sequence>
<dbReference type="WBParaSite" id="nRc.2.0.1.t45743-RA">
    <property type="protein sequence ID" value="nRc.2.0.1.t45743-RA"/>
    <property type="gene ID" value="nRc.2.0.1.g45743"/>
</dbReference>
<keyword evidence="1" id="KW-1185">Reference proteome</keyword>
<dbReference type="Proteomes" id="UP000887565">
    <property type="component" value="Unplaced"/>
</dbReference>
<protein>
    <submittedName>
        <fullName evidence="2">Uncharacterized protein</fullName>
    </submittedName>
</protein>
<organism evidence="1 2">
    <name type="scientific">Romanomermis culicivorax</name>
    <name type="common">Nematode worm</name>
    <dbReference type="NCBI Taxonomy" id="13658"/>
    <lineage>
        <taxon>Eukaryota</taxon>
        <taxon>Metazoa</taxon>
        <taxon>Ecdysozoa</taxon>
        <taxon>Nematoda</taxon>
        <taxon>Enoplea</taxon>
        <taxon>Dorylaimia</taxon>
        <taxon>Mermithida</taxon>
        <taxon>Mermithoidea</taxon>
        <taxon>Mermithidae</taxon>
        <taxon>Romanomermis</taxon>
    </lineage>
</organism>
<evidence type="ECO:0000313" key="2">
    <source>
        <dbReference type="WBParaSite" id="nRc.2.0.1.t45743-RA"/>
    </source>
</evidence>
<evidence type="ECO:0000313" key="1">
    <source>
        <dbReference type="Proteomes" id="UP000887565"/>
    </source>
</evidence>
<dbReference type="AlphaFoldDB" id="A0A915L5E8"/>
<name>A0A915L5E8_ROMCU</name>